<comment type="caution">
    <text evidence="2">The sequence shown here is derived from an EMBL/GenBank/DDBJ whole genome shotgun (WGS) entry which is preliminary data.</text>
</comment>
<gene>
    <name evidence="2" type="ORF">PMEA_00006310</name>
</gene>
<organism evidence="2 3">
    <name type="scientific">Pocillopora meandrina</name>
    <dbReference type="NCBI Taxonomy" id="46732"/>
    <lineage>
        <taxon>Eukaryota</taxon>
        <taxon>Metazoa</taxon>
        <taxon>Cnidaria</taxon>
        <taxon>Anthozoa</taxon>
        <taxon>Hexacorallia</taxon>
        <taxon>Scleractinia</taxon>
        <taxon>Astrocoeniina</taxon>
        <taxon>Pocilloporidae</taxon>
        <taxon>Pocillopora</taxon>
    </lineage>
</organism>
<dbReference type="EMBL" id="CALNXJ010000148">
    <property type="protein sequence ID" value="CAH3167052.1"/>
    <property type="molecule type" value="Genomic_DNA"/>
</dbReference>
<name>A0AAU9Y5D5_9CNID</name>
<dbReference type="Pfam" id="PF20700">
    <property type="entry name" value="Mutator"/>
    <property type="match status" value="1"/>
</dbReference>
<protein>
    <recommendedName>
        <fullName evidence="1">Mutator-like transposase domain-containing protein</fullName>
    </recommendedName>
</protein>
<reference evidence="2 3" key="1">
    <citation type="submission" date="2022-05" db="EMBL/GenBank/DDBJ databases">
        <authorList>
            <consortium name="Genoscope - CEA"/>
            <person name="William W."/>
        </authorList>
    </citation>
    <scope>NUCLEOTIDE SEQUENCE [LARGE SCALE GENOMIC DNA]</scope>
</reference>
<feature type="domain" description="Mutator-like transposase" evidence="1">
    <location>
        <begin position="6"/>
        <end position="174"/>
    </location>
</feature>
<proteinExistence type="predicted"/>
<dbReference type="Proteomes" id="UP001159428">
    <property type="component" value="Unassembled WGS sequence"/>
</dbReference>
<accession>A0AAU9Y5D5</accession>
<dbReference type="InterPro" id="IPR049012">
    <property type="entry name" value="Mutator_transp_dom"/>
</dbReference>
<evidence type="ECO:0000259" key="1">
    <source>
        <dbReference type="Pfam" id="PF20700"/>
    </source>
</evidence>
<keyword evidence="3" id="KW-1185">Reference proteome</keyword>
<evidence type="ECO:0000313" key="3">
    <source>
        <dbReference type="Proteomes" id="UP001159428"/>
    </source>
</evidence>
<sequence>MVKNFWLYCLFCGAQNKISTSKSHKTCHRGPQAFDVNTKAVLSALHGHTQLSAITSTLNIPSLSHVSLKTREHEIGKATETVTHRSYAKFSEIEEENALEGNSTADQNGLIGVAVSYDMAWKRCNSGHSSNTGHGAVMGLSTGKILDFEMRSRTCRICANASKENQKPRNHDCH</sequence>
<dbReference type="AlphaFoldDB" id="A0AAU9Y5D5"/>
<evidence type="ECO:0000313" key="2">
    <source>
        <dbReference type="EMBL" id="CAH3167052.1"/>
    </source>
</evidence>